<evidence type="ECO:0000256" key="1">
    <source>
        <dbReference type="SAM" id="MobiDB-lite"/>
    </source>
</evidence>
<dbReference type="Gene3D" id="2.40.70.10">
    <property type="entry name" value="Acid Proteases"/>
    <property type="match status" value="1"/>
</dbReference>
<name>A0A5B7FXG6_PORTR</name>
<reference evidence="2 3" key="1">
    <citation type="submission" date="2019-05" db="EMBL/GenBank/DDBJ databases">
        <title>Another draft genome of Portunus trituberculatus and its Hox gene families provides insights of decapod evolution.</title>
        <authorList>
            <person name="Jeong J.-H."/>
            <person name="Song I."/>
            <person name="Kim S."/>
            <person name="Choi T."/>
            <person name="Kim D."/>
            <person name="Ryu S."/>
            <person name="Kim W."/>
        </authorList>
    </citation>
    <scope>NUCLEOTIDE SEQUENCE [LARGE SCALE GENOMIC DNA]</scope>
    <source>
        <tissue evidence="2">Muscle</tissue>
    </source>
</reference>
<proteinExistence type="predicted"/>
<sequence length="297" mass="32629">MLRSVSNTGVSGSRHAAADRHVLGPARETGRAGAANTIASPSLSSSSLPRPIAPPTYLRQLYSLPRAPRNLHRLRRWPRGVPWAAMTRPRPLDGLLSLTRGSRRRSSGPRMVGPRLFHHHVCSLLVAGPPRRPPICESRLGTPLRSLRHRPLLCVRDICSGARFLVDSGGEVSVVPAADTDRRAQPRTVYDLLAANRTAIPTYGTQTRRVALLPGSRFPWAFVVADVEQAILGMDFLAAHDLLVDPRRRCLLHQPSNAQASLVFGPHYELSTGVPKESVNRFRNGFLGIRHPLNSEP</sequence>
<evidence type="ECO:0008006" key="4">
    <source>
        <dbReference type="Google" id="ProtNLM"/>
    </source>
</evidence>
<evidence type="ECO:0000313" key="3">
    <source>
        <dbReference type="Proteomes" id="UP000324222"/>
    </source>
</evidence>
<feature type="compositionally biased region" description="Polar residues" evidence="1">
    <location>
        <begin position="1"/>
        <end position="11"/>
    </location>
</feature>
<dbReference type="SUPFAM" id="SSF50630">
    <property type="entry name" value="Acid proteases"/>
    <property type="match status" value="1"/>
</dbReference>
<gene>
    <name evidence="2" type="ORF">E2C01_045137</name>
</gene>
<dbReference type="Proteomes" id="UP000324222">
    <property type="component" value="Unassembled WGS sequence"/>
</dbReference>
<keyword evidence="3" id="KW-1185">Reference proteome</keyword>
<feature type="region of interest" description="Disordered" evidence="1">
    <location>
        <begin position="1"/>
        <end position="50"/>
    </location>
</feature>
<dbReference type="OrthoDB" id="6932368at2759"/>
<dbReference type="EMBL" id="VSRR010010080">
    <property type="protein sequence ID" value="MPC51292.1"/>
    <property type="molecule type" value="Genomic_DNA"/>
</dbReference>
<accession>A0A5B7FXG6</accession>
<organism evidence="2 3">
    <name type="scientific">Portunus trituberculatus</name>
    <name type="common">Swimming crab</name>
    <name type="synonym">Neptunus trituberculatus</name>
    <dbReference type="NCBI Taxonomy" id="210409"/>
    <lineage>
        <taxon>Eukaryota</taxon>
        <taxon>Metazoa</taxon>
        <taxon>Ecdysozoa</taxon>
        <taxon>Arthropoda</taxon>
        <taxon>Crustacea</taxon>
        <taxon>Multicrustacea</taxon>
        <taxon>Malacostraca</taxon>
        <taxon>Eumalacostraca</taxon>
        <taxon>Eucarida</taxon>
        <taxon>Decapoda</taxon>
        <taxon>Pleocyemata</taxon>
        <taxon>Brachyura</taxon>
        <taxon>Eubrachyura</taxon>
        <taxon>Portunoidea</taxon>
        <taxon>Portunidae</taxon>
        <taxon>Portuninae</taxon>
        <taxon>Portunus</taxon>
    </lineage>
</organism>
<comment type="caution">
    <text evidence="2">The sequence shown here is derived from an EMBL/GenBank/DDBJ whole genome shotgun (WGS) entry which is preliminary data.</text>
</comment>
<dbReference type="InterPro" id="IPR021109">
    <property type="entry name" value="Peptidase_aspartic_dom_sf"/>
</dbReference>
<feature type="compositionally biased region" description="Low complexity" evidence="1">
    <location>
        <begin position="38"/>
        <end position="50"/>
    </location>
</feature>
<evidence type="ECO:0000313" key="2">
    <source>
        <dbReference type="EMBL" id="MPC51292.1"/>
    </source>
</evidence>
<protein>
    <recommendedName>
        <fullName evidence="4">Peptidase A2 domain-containing protein</fullName>
    </recommendedName>
</protein>
<dbReference type="AlphaFoldDB" id="A0A5B7FXG6"/>